<dbReference type="KEGG" id="spzr:G5C33_10130"/>
<feature type="compositionally biased region" description="Low complexity" evidence="1">
    <location>
        <begin position="7"/>
        <end position="21"/>
    </location>
</feature>
<name>A0A6G6Y5B8_9SPHN</name>
<gene>
    <name evidence="2" type="ORF">G5C33_10130</name>
</gene>
<evidence type="ECO:0000313" key="2">
    <source>
        <dbReference type="EMBL" id="QIG80100.1"/>
    </source>
</evidence>
<organism evidence="2 3">
    <name type="scientific">Stakelama tenebrarum</name>
    <dbReference type="NCBI Taxonomy" id="2711215"/>
    <lineage>
        <taxon>Bacteria</taxon>
        <taxon>Pseudomonadati</taxon>
        <taxon>Pseudomonadota</taxon>
        <taxon>Alphaproteobacteria</taxon>
        <taxon>Sphingomonadales</taxon>
        <taxon>Sphingomonadaceae</taxon>
        <taxon>Stakelama</taxon>
    </lineage>
</organism>
<dbReference type="AlphaFoldDB" id="A0A6G6Y5B8"/>
<dbReference type="InterPro" id="IPR006944">
    <property type="entry name" value="Phage/GTA_portal"/>
</dbReference>
<dbReference type="Proteomes" id="UP000501568">
    <property type="component" value="Chromosome"/>
</dbReference>
<dbReference type="EMBL" id="CP049109">
    <property type="protein sequence ID" value="QIG80100.1"/>
    <property type="molecule type" value="Genomic_DNA"/>
</dbReference>
<protein>
    <submittedName>
        <fullName evidence="2">Phage portal protein</fullName>
    </submittedName>
</protein>
<accession>A0A6G6Y5B8</accession>
<dbReference type="InterPro" id="IPR006427">
    <property type="entry name" value="Portal_HK97"/>
</dbReference>
<keyword evidence="3" id="KW-1185">Reference proteome</keyword>
<proteinExistence type="predicted"/>
<feature type="region of interest" description="Disordered" evidence="1">
    <location>
        <begin position="387"/>
        <end position="425"/>
    </location>
</feature>
<feature type="region of interest" description="Disordered" evidence="1">
    <location>
        <begin position="1"/>
        <end position="24"/>
    </location>
</feature>
<reference evidence="2 3" key="1">
    <citation type="submission" date="2020-02" db="EMBL/GenBank/DDBJ databases">
        <authorList>
            <person name="Zheng R.K."/>
            <person name="Sun C.M."/>
        </authorList>
    </citation>
    <scope>NUCLEOTIDE SEQUENCE [LARGE SCALE GENOMIC DNA]</scope>
    <source>
        <strain evidence="3">zrk23</strain>
    </source>
</reference>
<dbReference type="NCBIfam" id="TIGR01537">
    <property type="entry name" value="portal_HK97"/>
    <property type="match status" value="1"/>
</dbReference>
<dbReference type="RefSeq" id="WP_165327103.1">
    <property type="nucleotide sequence ID" value="NZ_CP049109.1"/>
</dbReference>
<evidence type="ECO:0000313" key="3">
    <source>
        <dbReference type="Proteomes" id="UP000501568"/>
    </source>
</evidence>
<evidence type="ECO:0000256" key="1">
    <source>
        <dbReference type="SAM" id="MobiDB-lite"/>
    </source>
</evidence>
<dbReference type="Pfam" id="PF04860">
    <property type="entry name" value="Phage_portal"/>
    <property type="match status" value="1"/>
</dbReference>
<sequence length="425" mass="47327">MGFFPRTGSTAASAPRAATQSAGGGTLIVSPEQLEEALRSGNISAAGEAVTPERALRVAAVYGCVRLRCTGPATLPLDIKRRVDERTRADASDHFAYRLFRRRPNQWQKPHQFKRMMQAHVLLRGNAYALKVPGVRGTQALIPLHPGRVQTKQLDDLSIVHDWTRKDGKKIRLRQEEVFHLFGLTLDGITGVTPITYARETIGTSLAMGQYAGKVLGRGARVSGSLQTDNQLSETAYDRLKESTEEFRAGGDREGDFMILEEGLKYERISLSLADLEWIDAQKLSWAEIAMFYGVPPHMLGMTEKSTSWGTGIEEQRQGFLDFTAEDDFTMWEEGINADLIAEPDVYARFNRRAFVRGNIKARWAAYVNALQWGVYSPNKVLELEDENPREGGDIFYPPPNTAGDASAQSKDDDDEDDAAANRQR</sequence>